<dbReference type="EMBL" id="JAYMGO010000017">
    <property type="protein sequence ID" value="KAL1258455.1"/>
    <property type="molecule type" value="Genomic_DNA"/>
</dbReference>
<evidence type="ECO:0000256" key="1">
    <source>
        <dbReference type="SAM" id="MobiDB-lite"/>
    </source>
</evidence>
<comment type="caution">
    <text evidence="3">The sequence shown here is derived from an EMBL/GenBank/DDBJ whole genome shotgun (WGS) entry which is preliminary data.</text>
</comment>
<evidence type="ECO:0000313" key="4">
    <source>
        <dbReference type="Proteomes" id="UP001558613"/>
    </source>
</evidence>
<protein>
    <submittedName>
        <fullName evidence="3">Uncharacterized protein</fullName>
    </submittedName>
</protein>
<evidence type="ECO:0000313" key="3">
    <source>
        <dbReference type="EMBL" id="KAL1258455.1"/>
    </source>
</evidence>
<organism evidence="3 4">
    <name type="scientific">Cirrhinus molitorella</name>
    <name type="common">mud carp</name>
    <dbReference type="NCBI Taxonomy" id="172907"/>
    <lineage>
        <taxon>Eukaryota</taxon>
        <taxon>Metazoa</taxon>
        <taxon>Chordata</taxon>
        <taxon>Craniata</taxon>
        <taxon>Vertebrata</taxon>
        <taxon>Euteleostomi</taxon>
        <taxon>Actinopterygii</taxon>
        <taxon>Neopterygii</taxon>
        <taxon>Teleostei</taxon>
        <taxon>Ostariophysi</taxon>
        <taxon>Cypriniformes</taxon>
        <taxon>Cyprinidae</taxon>
        <taxon>Labeoninae</taxon>
        <taxon>Labeonini</taxon>
        <taxon>Cirrhinus</taxon>
    </lineage>
</organism>
<feature type="region of interest" description="Disordered" evidence="1">
    <location>
        <begin position="32"/>
        <end position="67"/>
    </location>
</feature>
<feature type="chain" id="PRO_5045483391" evidence="2">
    <location>
        <begin position="30"/>
        <end position="104"/>
    </location>
</feature>
<accession>A0ABR3M003</accession>
<reference evidence="3 4" key="1">
    <citation type="submission" date="2023-09" db="EMBL/GenBank/DDBJ databases">
        <authorList>
            <person name="Wang M."/>
        </authorList>
    </citation>
    <scope>NUCLEOTIDE SEQUENCE [LARGE SCALE GENOMIC DNA]</scope>
    <source>
        <strain evidence="3">GT-2023</strain>
        <tissue evidence="3">Liver</tissue>
    </source>
</reference>
<feature type="compositionally biased region" description="Polar residues" evidence="1">
    <location>
        <begin position="32"/>
        <end position="50"/>
    </location>
</feature>
<proteinExistence type="predicted"/>
<feature type="signal peptide" evidence="2">
    <location>
        <begin position="1"/>
        <end position="29"/>
    </location>
</feature>
<sequence>MVSSRKCILHWHWAFKLLLVLTGTHLVTHNSSVLPASPLENQSQSVPDQSGRNDDITHVPNPIPAASPRNFGLPEGFVGLLMPLAAMSARNKSFLDRCQMQTLP</sequence>
<dbReference type="Proteomes" id="UP001558613">
    <property type="component" value="Unassembled WGS sequence"/>
</dbReference>
<name>A0ABR3M003_9TELE</name>
<keyword evidence="4" id="KW-1185">Reference proteome</keyword>
<keyword evidence="2" id="KW-0732">Signal</keyword>
<gene>
    <name evidence="3" type="ORF">QQF64_011699</name>
</gene>
<evidence type="ECO:0000256" key="2">
    <source>
        <dbReference type="SAM" id="SignalP"/>
    </source>
</evidence>